<name>A0A2Y9ATI4_9RHOB</name>
<reference evidence="1 3" key="2">
    <citation type="submission" date="2018-03" db="EMBL/GenBank/DDBJ databases">
        <title>Genomic Encyclopedia of Archaeal and Bacterial Type Strains, Phase II (KMG-II): from individual species to whole genera.</title>
        <authorList>
            <person name="Goeker M."/>
        </authorList>
    </citation>
    <scope>NUCLEOTIDE SEQUENCE [LARGE SCALE GENOMIC DNA]</scope>
    <source>
        <strain evidence="1 3">DSM 25227</strain>
    </source>
</reference>
<reference evidence="2 4" key="1">
    <citation type="submission" date="2016-10" db="EMBL/GenBank/DDBJ databases">
        <authorList>
            <person name="Cai Z."/>
        </authorList>
    </citation>
    <scope>NUCLEOTIDE SEQUENCE [LARGE SCALE GENOMIC DNA]</scope>
    <source>
        <strain evidence="2 4">DSM 25227</strain>
    </source>
</reference>
<organism evidence="2 4">
    <name type="scientific">Jannaschia seohaensis</name>
    <dbReference type="NCBI Taxonomy" id="475081"/>
    <lineage>
        <taxon>Bacteria</taxon>
        <taxon>Pseudomonadati</taxon>
        <taxon>Pseudomonadota</taxon>
        <taxon>Alphaproteobacteria</taxon>
        <taxon>Rhodobacterales</taxon>
        <taxon>Roseobacteraceae</taxon>
        <taxon>Jannaschia</taxon>
    </lineage>
</organism>
<dbReference type="EMBL" id="UETC01000005">
    <property type="protein sequence ID" value="SSA46648.1"/>
    <property type="molecule type" value="Genomic_DNA"/>
</dbReference>
<evidence type="ECO:0000313" key="1">
    <source>
        <dbReference type="EMBL" id="PWJ18123.1"/>
    </source>
</evidence>
<evidence type="ECO:0000313" key="2">
    <source>
        <dbReference type="EMBL" id="SSA46648.1"/>
    </source>
</evidence>
<dbReference type="AlphaFoldDB" id="A0A2Y9ATI4"/>
<proteinExistence type="predicted"/>
<evidence type="ECO:0000313" key="3">
    <source>
        <dbReference type="Proteomes" id="UP000245839"/>
    </source>
</evidence>
<dbReference type="RefSeq" id="WP_245947479.1">
    <property type="nucleotide sequence ID" value="NZ_QGDJ01000005.1"/>
</dbReference>
<keyword evidence="3" id="KW-1185">Reference proteome</keyword>
<dbReference type="Proteomes" id="UP000245839">
    <property type="component" value="Unassembled WGS sequence"/>
</dbReference>
<accession>A0A2Y9ATI4</accession>
<evidence type="ECO:0000313" key="4">
    <source>
        <dbReference type="Proteomes" id="UP000251571"/>
    </source>
</evidence>
<dbReference type="Proteomes" id="UP000251571">
    <property type="component" value="Unassembled WGS sequence"/>
</dbReference>
<dbReference type="EMBL" id="QGDJ01000005">
    <property type="protein sequence ID" value="PWJ18123.1"/>
    <property type="molecule type" value="Genomic_DNA"/>
</dbReference>
<gene>
    <name evidence="1" type="ORF">BCF38_105111</name>
    <name evidence="2" type="ORF">SAMN05421539_105111</name>
</gene>
<sequence>MTRTFQGATVCLPDQIAEIGGPAQGSAQGEIVDASGRILAPAVIDLHGDAFERQVMPRPGTYFPHDVAALDTDRQLAANAIATAYLAITLG</sequence>
<protein>
    <submittedName>
        <fullName evidence="2">Alpha-D-ribose 1-methylphosphonate 5-triphosphate diphosphatase</fullName>
    </submittedName>
</protein>